<comment type="caution">
    <text evidence="1">The sequence shown here is derived from an EMBL/GenBank/DDBJ whole genome shotgun (WGS) entry which is preliminary data.</text>
</comment>
<dbReference type="EMBL" id="JAENHL010000006">
    <property type="protein sequence ID" value="MBK1866086.1"/>
    <property type="molecule type" value="Genomic_DNA"/>
</dbReference>
<evidence type="ECO:0000313" key="2">
    <source>
        <dbReference type="Proteomes" id="UP000616151"/>
    </source>
</evidence>
<name>A0ACC5R0A9_9HYPH</name>
<sequence>MRFPHLFSPFAIKGVTIPNRILSTGHDTDLGRHGLPSDGLIAYQKARAKGGVGLIIVQVVGVHETARYTSEVLMGTSDDAIPKFKALFEAIKAEGTRAFVQLFHPGRELLGRSNGIAQAACSASSSPAERFRIVPRELATDEIYDIIAGYGSTARRMAEAGADGVEIVASHGYLPVQFLSPKVNFRTDEFGGSDDNRLRFMREVSAAVRRATSDDFIIGTRISSNEYDIEGFQDDETLAVCRSLKDSFDYFNIIAGTSASASGAVHIAPPMTVGNAYLAPFAQKLKQAIGKPVFVAGRINQPHEAEAVIASGSADMCGMTRAMICDPLMPTKAREGRTDDIRACIACNQACIGHAQLGLSISCIQYPESGREMEFGTRPRTARPKRVLIIGGGPAGMKAASVAAEIGHAVQLWESAKRLGGQAQLAQLLPHRGEFGGIITNLSRELELAKVDIHFGKTATAEAIATEKPDAVILATGSEARLPRFERGEGIEIAHAHDVITGKVKTGKRVVVYDWLADWIGVGIAEKLATEGAAVQLAVNGVCPAISIQNYVRDAAIARLHRLGVTMTPFSRLYGAEARTVYLVHTAAQEAVVLEDVDTLVVCSPNRPRDDLVPAIRALGIPLHVIGDALAPRTAEEAVFEGLQAASRLH</sequence>
<gene>
    <name evidence="1" type="ORF">JHL16_06945</name>
</gene>
<organism evidence="1 2">
    <name type="scientific">Taklimakanibacter albus</name>
    <dbReference type="NCBI Taxonomy" id="2800327"/>
    <lineage>
        <taxon>Bacteria</taxon>
        <taxon>Pseudomonadati</taxon>
        <taxon>Pseudomonadota</taxon>
        <taxon>Alphaproteobacteria</taxon>
        <taxon>Hyphomicrobiales</taxon>
        <taxon>Aestuariivirgaceae</taxon>
        <taxon>Taklimakanibacter</taxon>
    </lineage>
</organism>
<dbReference type="Proteomes" id="UP000616151">
    <property type="component" value="Unassembled WGS sequence"/>
</dbReference>
<reference evidence="1" key="1">
    <citation type="submission" date="2021-01" db="EMBL/GenBank/DDBJ databases">
        <authorList>
            <person name="Sun Q."/>
        </authorList>
    </citation>
    <scope>NUCLEOTIDE SEQUENCE</scope>
    <source>
        <strain evidence="1">YIM B02566</strain>
    </source>
</reference>
<keyword evidence="2" id="KW-1185">Reference proteome</keyword>
<evidence type="ECO:0000313" key="1">
    <source>
        <dbReference type="EMBL" id="MBK1866086.1"/>
    </source>
</evidence>
<protein>
    <submittedName>
        <fullName evidence="1">FAD-dependent oxidoreductase</fullName>
    </submittedName>
</protein>
<proteinExistence type="predicted"/>
<accession>A0ACC5R0A9</accession>